<dbReference type="GO" id="GO:0003677">
    <property type="term" value="F:DNA binding"/>
    <property type="evidence" value="ECO:0007669"/>
    <property type="project" value="UniProtKB-KW"/>
</dbReference>
<reference evidence="10" key="1">
    <citation type="journal article" date="2021" name="Nat. Commun.">
        <title>Genetic determinants of endophytism in the Arabidopsis root mycobiome.</title>
        <authorList>
            <person name="Mesny F."/>
            <person name="Miyauchi S."/>
            <person name="Thiergart T."/>
            <person name="Pickel B."/>
            <person name="Atanasova L."/>
            <person name="Karlsson M."/>
            <person name="Huettel B."/>
            <person name="Barry K.W."/>
            <person name="Haridas S."/>
            <person name="Chen C."/>
            <person name="Bauer D."/>
            <person name="Andreopoulos W."/>
            <person name="Pangilinan J."/>
            <person name="LaButti K."/>
            <person name="Riley R."/>
            <person name="Lipzen A."/>
            <person name="Clum A."/>
            <person name="Drula E."/>
            <person name="Henrissat B."/>
            <person name="Kohler A."/>
            <person name="Grigoriev I.V."/>
            <person name="Martin F.M."/>
            <person name="Hacquard S."/>
        </authorList>
    </citation>
    <scope>NUCLEOTIDE SEQUENCE</scope>
    <source>
        <strain evidence="10">MPI-CAGE-CH-0243</strain>
    </source>
</reference>
<keyword evidence="7" id="KW-0539">Nucleus</keyword>
<dbReference type="PROSITE" id="PS00463">
    <property type="entry name" value="ZN2_CY6_FUNGAL_1"/>
    <property type="match status" value="1"/>
</dbReference>
<protein>
    <recommendedName>
        <fullName evidence="9">Zn(2)-C6 fungal-type domain-containing protein</fullName>
    </recommendedName>
</protein>
<keyword evidence="11" id="KW-1185">Reference proteome</keyword>
<dbReference type="OrthoDB" id="4132249at2759"/>
<feature type="compositionally biased region" description="Basic and acidic residues" evidence="8">
    <location>
        <begin position="68"/>
        <end position="81"/>
    </location>
</feature>
<keyword evidence="5" id="KW-0238">DNA-binding</keyword>
<keyword evidence="2" id="KW-0479">Metal-binding</keyword>
<organism evidence="10 11">
    <name type="scientific">Dendryphion nanum</name>
    <dbReference type="NCBI Taxonomy" id="256645"/>
    <lineage>
        <taxon>Eukaryota</taxon>
        <taxon>Fungi</taxon>
        <taxon>Dikarya</taxon>
        <taxon>Ascomycota</taxon>
        <taxon>Pezizomycotina</taxon>
        <taxon>Dothideomycetes</taxon>
        <taxon>Pleosporomycetidae</taxon>
        <taxon>Pleosporales</taxon>
        <taxon>Torulaceae</taxon>
        <taxon>Dendryphion</taxon>
    </lineage>
</organism>
<dbReference type="Pfam" id="PF00172">
    <property type="entry name" value="Zn_clus"/>
    <property type="match status" value="1"/>
</dbReference>
<keyword evidence="3" id="KW-0862">Zinc</keyword>
<dbReference type="AlphaFoldDB" id="A0A9P9DBJ0"/>
<feature type="domain" description="Zn(2)-C6 fungal-type" evidence="9">
    <location>
        <begin position="14"/>
        <end position="43"/>
    </location>
</feature>
<feature type="region of interest" description="Disordered" evidence="8">
    <location>
        <begin position="68"/>
        <end position="88"/>
    </location>
</feature>
<evidence type="ECO:0000259" key="9">
    <source>
        <dbReference type="PROSITE" id="PS50048"/>
    </source>
</evidence>
<dbReference type="SMART" id="SM00066">
    <property type="entry name" value="GAL4"/>
    <property type="match status" value="1"/>
</dbReference>
<evidence type="ECO:0000313" key="10">
    <source>
        <dbReference type="EMBL" id="KAH7116139.1"/>
    </source>
</evidence>
<dbReference type="PANTHER" id="PTHR31668">
    <property type="entry name" value="GLUCOSE TRANSPORT TRANSCRIPTION REGULATOR RGT1-RELATED-RELATED"/>
    <property type="match status" value="1"/>
</dbReference>
<dbReference type="SUPFAM" id="SSF57701">
    <property type="entry name" value="Zn2/Cys6 DNA-binding domain"/>
    <property type="match status" value="1"/>
</dbReference>
<evidence type="ECO:0000256" key="2">
    <source>
        <dbReference type="ARBA" id="ARBA00022723"/>
    </source>
</evidence>
<dbReference type="GO" id="GO:0005634">
    <property type="term" value="C:nucleus"/>
    <property type="evidence" value="ECO:0007669"/>
    <property type="project" value="UniProtKB-SubCell"/>
</dbReference>
<feature type="region of interest" description="Disordered" evidence="8">
    <location>
        <begin position="510"/>
        <end position="537"/>
    </location>
</feature>
<feature type="compositionally biased region" description="Polar residues" evidence="8">
    <location>
        <begin position="528"/>
        <end position="537"/>
    </location>
</feature>
<evidence type="ECO:0000313" key="11">
    <source>
        <dbReference type="Proteomes" id="UP000700596"/>
    </source>
</evidence>
<proteinExistence type="predicted"/>
<comment type="subcellular location">
    <subcellularLocation>
        <location evidence="1">Nucleus</location>
    </subcellularLocation>
</comment>
<dbReference type="PANTHER" id="PTHR31668:SF18">
    <property type="entry name" value="MALTOSE FERMENTATION REGULATORY PROTEIN MAL13-RELATED"/>
    <property type="match status" value="1"/>
</dbReference>
<evidence type="ECO:0000256" key="8">
    <source>
        <dbReference type="SAM" id="MobiDB-lite"/>
    </source>
</evidence>
<keyword evidence="4" id="KW-0805">Transcription regulation</keyword>
<sequence length="560" mass="62050">MPEHMAPRKGTRRACDPCSVRKVRCDGNHPCSRCVAASWDCTYLKTHGKSGPKGPRRTTEAAIRRLQECNRSHPDLMRSDSETSLEDGSPSIIDFPLIDLPLPRTDISLDGTGWPDIISPTFPGARKEPQRISTSCMAHYLEVYQTRGYVVWPVADTEILTARLLTNPEDMEAYGLAAAICAATVSQFRIDAEPGSPVEGHYRVSSALFEKEAKRAREAFDHMEHATLWSLLSSFFLHVYSANVGRMAASTILLGEAITKAHMIGLHTVDLYTPMNFEQQQHHLRIYWLLFITERAHSIQHDVPTMLKRAPDLPSMENVNDGTVSPAFIQLCRLFNILDVTITADPTTARKALTLAQQQLSDDDDSRNLQNELERADISMTQQWMRIFLWQHALGVTSLRSSYEDDEFSFSFPAKVAQNVLGHLTTIQKANLEAHGPGMESKLFDIANSLADVMICVPSINHESHFGIGPRDLIHHLSTLLASFRGGNPAVLNILQDKLTSLGLAVSSPRRLTDLSPSSDEGDASGDTPRSITWSDSSIYTPITPTLDFPSGTTAMDTSL</sequence>
<accession>A0A9P9DBJ0</accession>
<dbReference type="Gene3D" id="4.10.240.10">
    <property type="entry name" value="Zn(2)-C6 fungal-type DNA-binding domain"/>
    <property type="match status" value="1"/>
</dbReference>
<evidence type="ECO:0000256" key="1">
    <source>
        <dbReference type="ARBA" id="ARBA00004123"/>
    </source>
</evidence>
<evidence type="ECO:0000256" key="3">
    <source>
        <dbReference type="ARBA" id="ARBA00022833"/>
    </source>
</evidence>
<evidence type="ECO:0000256" key="4">
    <source>
        <dbReference type="ARBA" id="ARBA00023015"/>
    </source>
</evidence>
<dbReference type="EMBL" id="JAGMWT010000015">
    <property type="protein sequence ID" value="KAH7116139.1"/>
    <property type="molecule type" value="Genomic_DNA"/>
</dbReference>
<dbReference type="InterPro" id="IPR001138">
    <property type="entry name" value="Zn2Cys6_DnaBD"/>
</dbReference>
<dbReference type="InterPro" id="IPR050797">
    <property type="entry name" value="Carb_Metab_Trans_Reg"/>
</dbReference>
<name>A0A9P9DBJ0_9PLEO</name>
<evidence type="ECO:0000256" key="6">
    <source>
        <dbReference type="ARBA" id="ARBA00023163"/>
    </source>
</evidence>
<gene>
    <name evidence="10" type="ORF">B0J11DRAFT_118415</name>
</gene>
<evidence type="ECO:0000256" key="7">
    <source>
        <dbReference type="ARBA" id="ARBA00023242"/>
    </source>
</evidence>
<dbReference type="PROSITE" id="PS50048">
    <property type="entry name" value="ZN2_CY6_FUNGAL_2"/>
    <property type="match status" value="1"/>
</dbReference>
<dbReference type="CDD" id="cd00067">
    <property type="entry name" value="GAL4"/>
    <property type="match status" value="1"/>
</dbReference>
<dbReference type="GO" id="GO:0008270">
    <property type="term" value="F:zinc ion binding"/>
    <property type="evidence" value="ECO:0007669"/>
    <property type="project" value="InterPro"/>
</dbReference>
<evidence type="ECO:0000256" key="5">
    <source>
        <dbReference type="ARBA" id="ARBA00023125"/>
    </source>
</evidence>
<dbReference type="Proteomes" id="UP000700596">
    <property type="component" value="Unassembled WGS sequence"/>
</dbReference>
<keyword evidence="6" id="KW-0804">Transcription</keyword>
<dbReference type="CDD" id="cd12148">
    <property type="entry name" value="fungal_TF_MHR"/>
    <property type="match status" value="1"/>
</dbReference>
<dbReference type="GO" id="GO:0000981">
    <property type="term" value="F:DNA-binding transcription factor activity, RNA polymerase II-specific"/>
    <property type="evidence" value="ECO:0007669"/>
    <property type="project" value="InterPro"/>
</dbReference>
<comment type="caution">
    <text evidence="10">The sequence shown here is derived from an EMBL/GenBank/DDBJ whole genome shotgun (WGS) entry which is preliminary data.</text>
</comment>
<dbReference type="InterPro" id="IPR036864">
    <property type="entry name" value="Zn2-C6_fun-type_DNA-bd_sf"/>
</dbReference>